<gene>
    <name evidence="1" type="ORF">GGE12_001850</name>
</gene>
<dbReference type="RefSeq" id="WP_183924564.1">
    <property type="nucleotide sequence ID" value="NZ_JACIGM010000003.1"/>
</dbReference>
<dbReference type="Proteomes" id="UP000533641">
    <property type="component" value="Unassembled WGS sequence"/>
</dbReference>
<sequence length="155" mass="18006">MTTVLETKQLLKKRSLDRIEALIKSGASLRNLPSNDNNDLDLAYRDEINLWLERQRGRYFTREETTLQCVLALRYADLTRPTARELWQYLQILILKDARMLGRRPMRFPSYSTFRARIADLPRDFVWKARSGANDGRPSVTALVSRFDAIVSSQA</sequence>
<reference evidence="1 2" key="1">
    <citation type="submission" date="2020-08" db="EMBL/GenBank/DDBJ databases">
        <title>Genomic Encyclopedia of Type Strains, Phase IV (KMG-V): Genome sequencing to study the core and pangenomes of soil and plant-associated prokaryotes.</title>
        <authorList>
            <person name="Whitman W."/>
        </authorList>
    </citation>
    <scope>NUCLEOTIDE SEQUENCE [LARGE SCALE GENOMIC DNA]</scope>
    <source>
        <strain evidence="1 2">SEMIA 402</strain>
    </source>
</reference>
<evidence type="ECO:0000313" key="2">
    <source>
        <dbReference type="Proteomes" id="UP000533641"/>
    </source>
</evidence>
<proteinExistence type="predicted"/>
<organism evidence="1 2">
    <name type="scientific">Rhizobium mongolense</name>
    <dbReference type="NCBI Taxonomy" id="57676"/>
    <lineage>
        <taxon>Bacteria</taxon>
        <taxon>Pseudomonadati</taxon>
        <taxon>Pseudomonadota</taxon>
        <taxon>Alphaproteobacteria</taxon>
        <taxon>Hyphomicrobiales</taxon>
        <taxon>Rhizobiaceae</taxon>
        <taxon>Rhizobium/Agrobacterium group</taxon>
        <taxon>Rhizobium</taxon>
    </lineage>
</organism>
<evidence type="ECO:0000313" key="1">
    <source>
        <dbReference type="EMBL" id="MBB4274095.1"/>
    </source>
</evidence>
<accession>A0A7W6RLP4</accession>
<dbReference type="AlphaFoldDB" id="A0A7W6RLP4"/>
<name>A0A7W6RLP4_9HYPH</name>
<dbReference type="EMBL" id="JACIGM010000003">
    <property type="protein sequence ID" value="MBB4274095.1"/>
    <property type="molecule type" value="Genomic_DNA"/>
</dbReference>
<comment type="caution">
    <text evidence="1">The sequence shown here is derived from an EMBL/GenBank/DDBJ whole genome shotgun (WGS) entry which is preliminary data.</text>
</comment>
<protein>
    <submittedName>
        <fullName evidence="1">Uncharacterized protein</fullName>
    </submittedName>
</protein>